<dbReference type="EC" id="2.3.1.122" evidence="3"/>
<evidence type="ECO:0000256" key="7">
    <source>
        <dbReference type="SAM" id="Phobius"/>
    </source>
</evidence>
<dbReference type="PROSITE" id="PS51318">
    <property type="entry name" value="TAT"/>
    <property type="match status" value="1"/>
</dbReference>
<keyword evidence="9" id="KW-1185">Reference proteome</keyword>
<evidence type="ECO:0000256" key="1">
    <source>
        <dbReference type="ARBA" id="ARBA00000697"/>
    </source>
</evidence>
<dbReference type="OrthoDB" id="3210113at2"/>
<evidence type="ECO:0000313" key="9">
    <source>
        <dbReference type="Proteomes" id="UP000239494"/>
    </source>
</evidence>
<dbReference type="RefSeq" id="WP_106192772.1">
    <property type="nucleotide sequence ID" value="NZ_PVTF01000012.1"/>
</dbReference>
<organism evidence="8 9">
    <name type="scientific">Umezawaea tangerina</name>
    <dbReference type="NCBI Taxonomy" id="84725"/>
    <lineage>
        <taxon>Bacteria</taxon>
        <taxon>Bacillati</taxon>
        <taxon>Actinomycetota</taxon>
        <taxon>Actinomycetes</taxon>
        <taxon>Pseudonocardiales</taxon>
        <taxon>Pseudonocardiaceae</taxon>
        <taxon>Umezawaea</taxon>
    </lineage>
</organism>
<comment type="catalytic activity">
    <reaction evidence="6">
        <text>an acyl-CoA + a 1,2-diacyl-sn-glycerol = a triacyl-sn-glycerol + CoA</text>
        <dbReference type="Rhea" id="RHEA:10868"/>
        <dbReference type="ChEBI" id="CHEBI:17815"/>
        <dbReference type="ChEBI" id="CHEBI:57287"/>
        <dbReference type="ChEBI" id="CHEBI:58342"/>
        <dbReference type="ChEBI" id="CHEBI:64615"/>
        <dbReference type="EC" id="2.3.1.20"/>
    </reaction>
</comment>
<keyword evidence="7" id="KW-0812">Transmembrane</keyword>
<dbReference type="AlphaFoldDB" id="A0A2T0SS63"/>
<comment type="similarity">
    <text evidence="2">Belongs to the mycobacterial A85 antigen family.</text>
</comment>
<comment type="catalytic activity">
    <reaction evidence="1">
        <text>2 alpha,alpha'-trehalose 6-mycolate = alpha,alpha'-trehalose 6,6'-bismycolate + alpha,alpha-trehalose</text>
        <dbReference type="Rhea" id="RHEA:23472"/>
        <dbReference type="ChEBI" id="CHEBI:16551"/>
        <dbReference type="ChEBI" id="CHEBI:18195"/>
        <dbReference type="ChEBI" id="CHEBI:18234"/>
        <dbReference type="EC" id="2.3.1.122"/>
    </reaction>
</comment>
<evidence type="ECO:0000256" key="3">
    <source>
        <dbReference type="ARBA" id="ARBA00012820"/>
    </source>
</evidence>
<keyword evidence="7" id="KW-0472">Membrane</keyword>
<evidence type="ECO:0000313" key="8">
    <source>
        <dbReference type="EMBL" id="PRY36244.1"/>
    </source>
</evidence>
<dbReference type="SUPFAM" id="SSF53474">
    <property type="entry name" value="alpha/beta-Hydrolases"/>
    <property type="match status" value="1"/>
</dbReference>
<sequence>MEERTRRTGVPRRTVLSALGAAGVTAAGLGLTLNGSAPLGEALRLAVGIAGPKPAGKRAVVRVDRVHSTARGRDVDLLTILPPGPTPKNLPMSILLHGLHGNARYAAVGGMVEVFTSAVVRGAVPPFGFVAVDGGDNYWHENIPGDDPMAMLLEEVPRWLVERGLGGTGGLPFACTGVSMGGFGALLYARRRAERRRPLQAVATIAPGLLTSWPEMAKRKAFANAEQWASLDPLKHLPDLGDTPIGVWIGDKDRFIVGTRQFIKEKHPVVGSIGPGGHDDRFFRRAVPDVIRFVGKRVPKSGV</sequence>
<protein>
    <recommendedName>
        <fullName evidence="5">Acyl-CoA:diacylglycerol acyltransferase</fullName>
        <ecNumber evidence="3">2.3.1.122</ecNumber>
        <ecNumber evidence="4">2.3.1.20</ecNumber>
    </recommendedName>
</protein>
<dbReference type="InterPro" id="IPR029058">
    <property type="entry name" value="AB_hydrolase_fold"/>
</dbReference>
<dbReference type="InterPro" id="IPR006311">
    <property type="entry name" value="TAT_signal"/>
</dbReference>
<dbReference type="EC" id="2.3.1.20" evidence="4"/>
<name>A0A2T0SS63_9PSEU</name>
<dbReference type="GO" id="GO:0050348">
    <property type="term" value="F:trehalose O-mycolyltransferase activity"/>
    <property type="evidence" value="ECO:0007669"/>
    <property type="project" value="UniProtKB-EC"/>
</dbReference>
<dbReference type="Pfam" id="PF00756">
    <property type="entry name" value="Esterase"/>
    <property type="match status" value="1"/>
</dbReference>
<evidence type="ECO:0000256" key="5">
    <source>
        <dbReference type="ARBA" id="ARBA00032572"/>
    </source>
</evidence>
<keyword evidence="8" id="KW-0378">Hydrolase</keyword>
<proteinExistence type="inferred from homology"/>
<dbReference type="EMBL" id="PVTF01000012">
    <property type="protein sequence ID" value="PRY36244.1"/>
    <property type="molecule type" value="Genomic_DNA"/>
</dbReference>
<reference evidence="8 9" key="1">
    <citation type="submission" date="2018-03" db="EMBL/GenBank/DDBJ databases">
        <title>Genomic Encyclopedia of Archaeal and Bacterial Type Strains, Phase II (KMG-II): from individual species to whole genera.</title>
        <authorList>
            <person name="Goeker M."/>
        </authorList>
    </citation>
    <scope>NUCLEOTIDE SEQUENCE [LARGE SCALE GENOMIC DNA]</scope>
    <source>
        <strain evidence="8 9">DSM 44720</strain>
    </source>
</reference>
<evidence type="ECO:0000256" key="6">
    <source>
        <dbReference type="ARBA" id="ARBA00048109"/>
    </source>
</evidence>
<feature type="transmembrane region" description="Helical" evidence="7">
    <location>
        <begin position="169"/>
        <end position="189"/>
    </location>
</feature>
<dbReference type="Proteomes" id="UP000239494">
    <property type="component" value="Unassembled WGS sequence"/>
</dbReference>
<keyword evidence="7" id="KW-1133">Transmembrane helix</keyword>
<dbReference type="Gene3D" id="3.40.50.1820">
    <property type="entry name" value="alpha/beta hydrolase"/>
    <property type="match status" value="1"/>
</dbReference>
<dbReference type="GO" id="GO:0004144">
    <property type="term" value="F:diacylglycerol O-acyltransferase activity"/>
    <property type="evidence" value="ECO:0007669"/>
    <property type="project" value="UniProtKB-EC"/>
</dbReference>
<accession>A0A2T0SS63</accession>
<comment type="caution">
    <text evidence="8">The sequence shown here is derived from an EMBL/GenBank/DDBJ whole genome shotgun (WGS) entry which is preliminary data.</text>
</comment>
<gene>
    <name evidence="8" type="ORF">CLV43_112169</name>
</gene>
<evidence type="ECO:0000256" key="4">
    <source>
        <dbReference type="ARBA" id="ARBA00013244"/>
    </source>
</evidence>
<dbReference type="GO" id="GO:0016787">
    <property type="term" value="F:hydrolase activity"/>
    <property type="evidence" value="ECO:0007669"/>
    <property type="project" value="UniProtKB-KW"/>
</dbReference>
<evidence type="ECO:0000256" key="2">
    <source>
        <dbReference type="ARBA" id="ARBA00005874"/>
    </source>
</evidence>
<dbReference type="InterPro" id="IPR000801">
    <property type="entry name" value="Esterase-like"/>
</dbReference>